<evidence type="ECO:0000313" key="4">
    <source>
        <dbReference type="Proteomes" id="UP001597419"/>
    </source>
</evidence>
<reference evidence="4" key="1">
    <citation type="journal article" date="2019" name="Int. J. Syst. Evol. Microbiol.">
        <title>The Global Catalogue of Microorganisms (GCM) 10K type strain sequencing project: providing services to taxonomists for standard genome sequencing and annotation.</title>
        <authorList>
            <consortium name="The Broad Institute Genomics Platform"/>
            <consortium name="The Broad Institute Genome Sequencing Center for Infectious Disease"/>
            <person name="Wu L."/>
            <person name="Ma J."/>
        </authorList>
    </citation>
    <scope>NUCLEOTIDE SEQUENCE [LARGE SCALE GENOMIC DNA]</scope>
    <source>
        <strain evidence="4">CGMCC 4.7643</strain>
    </source>
</reference>
<proteinExistence type="predicted"/>
<protein>
    <submittedName>
        <fullName evidence="3">Uncharacterized protein</fullName>
    </submittedName>
</protein>
<feature type="transmembrane region" description="Helical" evidence="2">
    <location>
        <begin position="67"/>
        <end position="88"/>
    </location>
</feature>
<accession>A0ABW5GTI3</accession>
<keyword evidence="2" id="KW-1133">Transmembrane helix</keyword>
<feature type="transmembrane region" description="Helical" evidence="2">
    <location>
        <begin position="100"/>
        <end position="122"/>
    </location>
</feature>
<name>A0ABW5GTI3_9PSEU</name>
<keyword evidence="2" id="KW-0472">Membrane</keyword>
<keyword evidence="4" id="KW-1185">Reference proteome</keyword>
<feature type="transmembrane region" description="Helical" evidence="2">
    <location>
        <begin position="12"/>
        <end position="31"/>
    </location>
</feature>
<dbReference type="Proteomes" id="UP001597419">
    <property type="component" value="Unassembled WGS sequence"/>
</dbReference>
<dbReference type="RefSeq" id="WP_345386321.1">
    <property type="nucleotide sequence ID" value="NZ_BAABHG010000001.1"/>
</dbReference>
<feature type="transmembrane region" description="Helical" evidence="2">
    <location>
        <begin position="134"/>
        <end position="154"/>
    </location>
</feature>
<organism evidence="3 4">
    <name type="scientific">Amycolatopsis samaneae</name>
    <dbReference type="NCBI Taxonomy" id="664691"/>
    <lineage>
        <taxon>Bacteria</taxon>
        <taxon>Bacillati</taxon>
        <taxon>Actinomycetota</taxon>
        <taxon>Actinomycetes</taxon>
        <taxon>Pseudonocardiales</taxon>
        <taxon>Pseudonocardiaceae</taxon>
        <taxon>Amycolatopsis</taxon>
    </lineage>
</organism>
<evidence type="ECO:0000313" key="3">
    <source>
        <dbReference type="EMBL" id="MFD2463847.1"/>
    </source>
</evidence>
<evidence type="ECO:0000256" key="2">
    <source>
        <dbReference type="SAM" id="Phobius"/>
    </source>
</evidence>
<comment type="caution">
    <text evidence="3">The sequence shown here is derived from an EMBL/GenBank/DDBJ whole genome shotgun (WGS) entry which is preliminary data.</text>
</comment>
<evidence type="ECO:0000256" key="1">
    <source>
        <dbReference type="SAM" id="MobiDB-lite"/>
    </source>
</evidence>
<gene>
    <name evidence="3" type="ORF">ACFSYJ_34890</name>
</gene>
<keyword evidence="2" id="KW-0812">Transmembrane</keyword>
<feature type="compositionally biased region" description="Pro residues" evidence="1">
    <location>
        <begin position="185"/>
        <end position="196"/>
    </location>
</feature>
<dbReference type="EMBL" id="JBHUKU010000022">
    <property type="protein sequence ID" value="MFD2463847.1"/>
    <property type="molecule type" value="Genomic_DNA"/>
</dbReference>
<feature type="region of interest" description="Disordered" evidence="1">
    <location>
        <begin position="160"/>
        <end position="196"/>
    </location>
</feature>
<sequence length="196" mass="19443">MEHRRVSVVRVVLAELAAIAATVAGVFLPLMTVRSSEGPEPNAPEVVIGAWSVGYGVPGRTTFTETAVPVGLVLVAAAAVQLFALVSAARARRVRPVSAAVSAAFTAATAASIATVTLMVSPVGPNSLVVVPDIGGIALLASVVLAVLAAVLSYRANPGPGLPPAPAATTGPAPERPDVSIHVLPPEPPPGAPGPA</sequence>